<name>A0A977L2B4_9CYAN</name>
<feature type="transmembrane region" description="Helical" evidence="1">
    <location>
        <begin position="150"/>
        <end position="170"/>
    </location>
</feature>
<sequence length="251" mass="27492">MTELSLLTAIPKGITAFCATNLDDILILLLFFTQVNASFRRRQIIAGQYLGFGALVLASLPGFFGGLFFPRPWIGLLGLVPIFIGVSRLLNPDDDDDEETSATTTELNQASPLHSFISPQTYGVAAITFANGGDNIGIYMPLFASSSWESLTIILTEFFVMVGIWCYAAYQLTKIKVLAENLTRYGNFIVPFVLIGLGILILIDSHTLENRGLVVLTLIMSAGCWLSLTRPCSEDTEIMLPVTQDLTIEPD</sequence>
<keyword evidence="1" id="KW-1133">Transmembrane helix</keyword>
<dbReference type="EMBL" id="CP073041">
    <property type="protein sequence ID" value="UXE62730.1"/>
    <property type="molecule type" value="Genomic_DNA"/>
</dbReference>
<keyword evidence="1" id="KW-0472">Membrane</keyword>
<proteinExistence type="predicted"/>
<protein>
    <submittedName>
        <fullName evidence="2">Cadmium resistance transporter</fullName>
    </submittedName>
</protein>
<feature type="transmembrane region" description="Helical" evidence="1">
    <location>
        <begin position="44"/>
        <end position="67"/>
    </location>
</feature>
<gene>
    <name evidence="2" type="ORF">KA717_08385</name>
</gene>
<evidence type="ECO:0000313" key="2">
    <source>
        <dbReference type="EMBL" id="UXE62730.1"/>
    </source>
</evidence>
<dbReference type="Proteomes" id="UP001065613">
    <property type="component" value="Chromosome"/>
</dbReference>
<organism evidence="2">
    <name type="scientific">Woronichinia naegeliana WA131</name>
    <dbReference type="NCBI Taxonomy" id="2824559"/>
    <lineage>
        <taxon>Bacteria</taxon>
        <taxon>Bacillati</taxon>
        <taxon>Cyanobacteriota</taxon>
        <taxon>Cyanophyceae</taxon>
        <taxon>Synechococcales</taxon>
        <taxon>Coelosphaeriaceae</taxon>
        <taxon>Woronichinia</taxon>
    </lineage>
</organism>
<dbReference type="AlphaFoldDB" id="A0A977L2B4"/>
<feature type="transmembrane region" description="Helical" evidence="1">
    <location>
        <begin position="210"/>
        <end position="228"/>
    </location>
</feature>
<evidence type="ECO:0000256" key="1">
    <source>
        <dbReference type="SAM" id="Phobius"/>
    </source>
</evidence>
<accession>A0A977L2B4</accession>
<dbReference type="Pfam" id="PF03596">
    <property type="entry name" value="Cad"/>
    <property type="match status" value="1"/>
</dbReference>
<feature type="transmembrane region" description="Helical" evidence="1">
    <location>
        <begin position="14"/>
        <end position="32"/>
    </location>
</feature>
<dbReference type="KEGG" id="wna:KA717_08385"/>
<keyword evidence="1" id="KW-0812">Transmembrane</keyword>
<feature type="transmembrane region" description="Helical" evidence="1">
    <location>
        <begin position="182"/>
        <end position="203"/>
    </location>
</feature>
<dbReference type="InterPro" id="IPR004676">
    <property type="entry name" value="Cd-R_transporter"/>
</dbReference>
<reference evidence="2" key="1">
    <citation type="submission" date="2021-04" db="EMBL/GenBank/DDBJ databases">
        <title>Genome sequence of Woronichinia naegeliana from Washington state freshwater lake bloom.</title>
        <authorList>
            <person name="Dreher T.W."/>
        </authorList>
    </citation>
    <scope>NUCLEOTIDE SEQUENCE</scope>
    <source>
        <strain evidence="2">WA131</strain>
    </source>
</reference>